<protein>
    <recommendedName>
        <fullName evidence="4">Nucleoside phosphorylase domain-containing protein</fullName>
    </recommendedName>
</protein>
<dbReference type="EMBL" id="LAZR01052070">
    <property type="protein sequence ID" value="KKK83769.1"/>
    <property type="molecule type" value="Genomic_DNA"/>
</dbReference>
<dbReference type="GO" id="GO:0009116">
    <property type="term" value="P:nucleoside metabolic process"/>
    <property type="evidence" value="ECO:0007669"/>
    <property type="project" value="InterPro"/>
</dbReference>
<evidence type="ECO:0000256" key="2">
    <source>
        <dbReference type="ARBA" id="ARBA00022679"/>
    </source>
</evidence>
<proteinExistence type="predicted"/>
<dbReference type="GO" id="GO:0005829">
    <property type="term" value="C:cytosol"/>
    <property type="evidence" value="ECO:0007669"/>
    <property type="project" value="TreeGrafter"/>
</dbReference>
<dbReference type="PANTHER" id="PTHR42679:SF2">
    <property type="entry name" value="S-METHYL-5'-THIOADENOSINE PHOSPHORYLASE"/>
    <property type="match status" value="1"/>
</dbReference>
<dbReference type="GO" id="GO:0017061">
    <property type="term" value="F:S-methyl-5-thioadenosine phosphorylase activity"/>
    <property type="evidence" value="ECO:0007669"/>
    <property type="project" value="InterPro"/>
</dbReference>
<accession>A0A0F9AZE9</accession>
<dbReference type="GO" id="GO:0019509">
    <property type="term" value="P:L-methionine salvage from methylthioadenosine"/>
    <property type="evidence" value="ECO:0007669"/>
    <property type="project" value="TreeGrafter"/>
</dbReference>
<dbReference type="Gene3D" id="3.40.50.1580">
    <property type="entry name" value="Nucleoside phosphorylase domain"/>
    <property type="match status" value="1"/>
</dbReference>
<dbReference type="InterPro" id="IPR010044">
    <property type="entry name" value="MTAP"/>
</dbReference>
<evidence type="ECO:0008006" key="4">
    <source>
        <dbReference type="Google" id="ProtNLM"/>
    </source>
</evidence>
<comment type="caution">
    <text evidence="3">The sequence shown here is derived from an EMBL/GenBank/DDBJ whole genome shotgun (WGS) entry which is preliminary data.</text>
</comment>
<keyword evidence="2" id="KW-0808">Transferase</keyword>
<feature type="non-terminal residue" evidence="3">
    <location>
        <position position="60"/>
    </location>
</feature>
<dbReference type="AlphaFoldDB" id="A0A0F9AZE9"/>
<evidence type="ECO:0000256" key="1">
    <source>
        <dbReference type="ARBA" id="ARBA00022676"/>
    </source>
</evidence>
<dbReference type="SUPFAM" id="SSF53167">
    <property type="entry name" value="Purine and uridine phosphorylases"/>
    <property type="match status" value="1"/>
</dbReference>
<organism evidence="3">
    <name type="scientific">marine sediment metagenome</name>
    <dbReference type="NCBI Taxonomy" id="412755"/>
    <lineage>
        <taxon>unclassified sequences</taxon>
        <taxon>metagenomes</taxon>
        <taxon>ecological metagenomes</taxon>
    </lineage>
</organism>
<sequence>MAEARVGVIGGSGFYQMDGLTDADELHVDTPYGEPSSAIVLGTLEGERIAFLSRHAPGHR</sequence>
<gene>
    <name evidence="3" type="ORF">LCGC14_2790050</name>
</gene>
<evidence type="ECO:0000313" key="3">
    <source>
        <dbReference type="EMBL" id="KKK83769.1"/>
    </source>
</evidence>
<keyword evidence="1" id="KW-0328">Glycosyltransferase</keyword>
<dbReference type="InterPro" id="IPR035994">
    <property type="entry name" value="Nucleoside_phosphorylase_sf"/>
</dbReference>
<reference evidence="3" key="1">
    <citation type="journal article" date="2015" name="Nature">
        <title>Complex archaea that bridge the gap between prokaryotes and eukaryotes.</title>
        <authorList>
            <person name="Spang A."/>
            <person name="Saw J.H."/>
            <person name="Jorgensen S.L."/>
            <person name="Zaremba-Niedzwiedzka K."/>
            <person name="Martijn J."/>
            <person name="Lind A.E."/>
            <person name="van Eijk R."/>
            <person name="Schleper C."/>
            <person name="Guy L."/>
            <person name="Ettema T.J."/>
        </authorList>
    </citation>
    <scope>NUCLEOTIDE SEQUENCE</scope>
</reference>
<name>A0A0F9AZE9_9ZZZZ</name>
<dbReference type="PANTHER" id="PTHR42679">
    <property type="entry name" value="S-METHYL-5'-THIOADENOSINE PHOSPHORYLASE"/>
    <property type="match status" value="1"/>
</dbReference>